<dbReference type="InterPro" id="IPR007627">
    <property type="entry name" value="RNA_pol_sigma70_r2"/>
</dbReference>
<organism evidence="4 5">
    <name type="scientific">Cryobacterium lactosi</name>
    <dbReference type="NCBI Taxonomy" id="1259202"/>
    <lineage>
        <taxon>Bacteria</taxon>
        <taxon>Bacillati</taxon>
        <taxon>Actinomycetota</taxon>
        <taxon>Actinomycetes</taxon>
        <taxon>Micrococcales</taxon>
        <taxon>Microbacteriaceae</taxon>
        <taxon>Cryobacterium</taxon>
    </lineage>
</organism>
<keyword evidence="5" id="KW-1185">Reference proteome</keyword>
<dbReference type="GO" id="GO:0006352">
    <property type="term" value="P:DNA-templated transcription initiation"/>
    <property type="evidence" value="ECO:0007669"/>
    <property type="project" value="InterPro"/>
</dbReference>
<feature type="region of interest" description="Disordered" evidence="1">
    <location>
        <begin position="1"/>
        <end position="26"/>
    </location>
</feature>
<evidence type="ECO:0000259" key="3">
    <source>
        <dbReference type="Pfam" id="PF20239"/>
    </source>
</evidence>
<dbReference type="Pfam" id="PF20239">
    <property type="entry name" value="DUF6596"/>
    <property type="match status" value="1"/>
</dbReference>
<dbReference type="OrthoDB" id="9780299at2"/>
<dbReference type="InterPro" id="IPR013325">
    <property type="entry name" value="RNA_pol_sigma_r2"/>
</dbReference>
<dbReference type="InterPro" id="IPR046531">
    <property type="entry name" value="DUF6596"/>
</dbReference>
<dbReference type="AlphaFoldDB" id="A0A4R9BU44"/>
<name>A0A4R9BU44_9MICO</name>
<evidence type="ECO:0000259" key="2">
    <source>
        <dbReference type="Pfam" id="PF04542"/>
    </source>
</evidence>
<evidence type="ECO:0000256" key="1">
    <source>
        <dbReference type="SAM" id="MobiDB-lite"/>
    </source>
</evidence>
<dbReference type="SUPFAM" id="SSF88659">
    <property type="entry name" value="Sigma3 and sigma4 domains of RNA polymerase sigma factors"/>
    <property type="match status" value="1"/>
</dbReference>
<accession>A0A4R9BU44</accession>
<dbReference type="Pfam" id="PF04542">
    <property type="entry name" value="Sigma70_r2"/>
    <property type="match status" value="1"/>
</dbReference>
<proteinExistence type="predicted"/>
<protein>
    <submittedName>
        <fullName evidence="4">RNA polymerase subunit sigma-70</fullName>
    </submittedName>
</protein>
<dbReference type="PANTHER" id="PTHR47756">
    <property type="entry name" value="BLL6612 PROTEIN-RELATED"/>
    <property type="match status" value="1"/>
</dbReference>
<gene>
    <name evidence="4" type="ORF">E3T61_10315</name>
</gene>
<feature type="domain" description="DUF6596" evidence="3">
    <location>
        <begin position="239"/>
        <end position="340"/>
    </location>
</feature>
<reference evidence="4 5" key="1">
    <citation type="submission" date="2019-03" db="EMBL/GenBank/DDBJ databases">
        <title>Genomics of glacier-inhabiting Cryobacterium strains.</title>
        <authorList>
            <person name="Liu Q."/>
            <person name="Xin Y.-H."/>
        </authorList>
    </citation>
    <scope>NUCLEOTIDE SEQUENCE [LARGE SCALE GENOMIC DNA]</scope>
    <source>
        <strain evidence="4 5">Sr59</strain>
    </source>
</reference>
<evidence type="ECO:0000313" key="4">
    <source>
        <dbReference type="EMBL" id="TFD90671.1"/>
    </source>
</evidence>
<dbReference type="Proteomes" id="UP000298468">
    <property type="component" value="Unassembled WGS sequence"/>
</dbReference>
<dbReference type="GO" id="GO:0003700">
    <property type="term" value="F:DNA-binding transcription factor activity"/>
    <property type="evidence" value="ECO:0007669"/>
    <property type="project" value="InterPro"/>
</dbReference>
<dbReference type="InterPro" id="IPR013324">
    <property type="entry name" value="RNA_pol_sigma_r3/r4-like"/>
</dbReference>
<dbReference type="EMBL" id="SOHM01000022">
    <property type="protein sequence ID" value="TFD90671.1"/>
    <property type="molecule type" value="Genomic_DNA"/>
</dbReference>
<feature type="region of interest" description="Disordered" evidence="1">
    <location>
        <begin position="115"/>
        <end position="136"/>
    </location>
</feature>
<evidence type="ECO:0000313" key="5">
    <source>
        <dbReference type="Proteomes" id="UP000298468"/>
    </source>
</evidence>
<feature type="domain" description="RNA polymerase sigma-70 region 2" evidence="2">
    <location>
        <begin position="42"/>
        <end position="102"/>
    </location>
</feature>
<comment type="caution">
    <text evidence="4">The sequence shown here is derived from an EMBL/GenBank/DDBJ whole genome shotgun (WGS) entry which is preliminary data.</text>
</comment>
<dbReference type="PANTHER" id="PTHR47756:SF2">
    <property type="entry name" value="BLL6612 PROTEIN"/>
    <property type="match status" value="1"/>
</dbReference>
<dbReference type="Gene3D" id="1.10.1740.10">
    <property type="match status" value="1"/>
</dbReference>
<sequence>MPRRPVRRDRGASIGDHLHRRPVAPGGVSARARAELAARASYGRLVAVLAAPTGDIAAAEDSLSDAFERALSTWPRDGVPDNPEGWLLTVARNRLKDLWKSAAVRLRAPLDDSRLTGDAADRRGSTDGSREPAADGWDRAAAAGPVGLDPLDALDALDAEAIPDKRIELLCACAHPAIDPGIRTPLMLQTVLGLTAADIAAAYAVPESVMAQRLVRAKRRIRATRIPFVVPSLADLPQRLPAVLEAVYGAYAIDWAGADPDARAAPDSLAGEALYLAETLAALLPEEPEVLGLAALLALSIARLPARTSSAGELVALDDQDPALWDAVLIARGERYLRRARSLGRIGRFQLEAAIQSVHCDRARSGVTDWRALQTLHTALVRLWPTVGARVALAAVTGEVEGPVAGLDALDALAGDRAAAFQPYWATRAHLCAEAGRVADARGAYERAVELAGDERLRAALRRQAGALPPG</sequence>
<dbReference type="SUPFAM" id="SSF88946">
    <property type="entry name" value="Sigma2 domain of RNA polymerase sigma factors"/>
    <property type="match status" value="1"/>
</dbReference>